<dbReference type="NCBIfam" id="TIGR04361">
    <property type="entry name" value="TrbK_Ti"/>
    <property type="match status" value="1"/>
</dbReference>
<evidence type="ECO:0000259" key="1">
    <source>
        <dbReference type="Pfam" id="PF10907"/>
    </source>
</evidence>
<dbReference type="InterPro" id="IPR020065">
    <property type="entry name" value="Conjugal_tfr_protein_TrbK"/>
</dbReference>
<protein>
    <submittedName>
        <fullName evidence="2">Ti type entry exclusion protein TrbK</fullName>
    </submittedName>
</protein>
<reference evidence="2 3" key="1">
    <citation type="submission" date="2020-08" db="EMBL/GenBank/DDBJ databases">
        <title>Genomic Encyclopedia of Type Strains, Phase IV (KMG-V): Genome sequencing to study the core and pangenomes of soil and plant-associated prokaryotes.</title>
        <authorList>
            <person name="Whitman W."/>
        </authorList>
    </citation>
    <scope>NUCLEOTIDE SEQUENCE [LARGE SCALE GENOMIC DNA]</scope>
    <source>
        <strain evidence="2 3">SEMIA 4084</strain>
    </source>
</reference>
<keyword evidence="3" id="KW-1185">Reference proteome</keyword>
<evidence type="ECO:0000313" key="3">
    <source>
        <dbReference type="Proteomes" id="UP000585507"/>
    </source>
</evidence>
<organism evidence="2 3">
    <name type="scientific">Rhizobium giardinii</name>
    <dbReference type="NCBI Taxonomy" id="56731"/>
    <lineage>
        <taxon>Bacteria</taxon>
        <taxon>Pseudomonadati</taxon>
        <taxon>Pseudomonadota</taxon>
        <taxon>Alphaproteobacteria</taxon>
        <taxon>Hyphomicrobiales</taxon>
        <taxon>Rhizobiaceae</taxon>
        <taxon>Rhizobium/Agrobacterium group</taxon>
        <taxon>Rhizobium</taxon>
    </lineage>
</organism>
<gene>
    <name evidence="2" type="ORF">GGD55_003035</name>
</gene>
<evidence type="ECO:0000313" key="2">
    <source>
        <dbReference type="EMBL" id="MBB5536328.1"/>
    </source>
</evidence>
<accession>A0A7W8XA58</accession>
<feature type="domain" description="Type IV conjugative transfer protein TrbJ/K C-terminal" evidence="1">
    <location>
        <begin position="4"/>
        <end position="65"/>
    </location>
</feature>
<name>A0A7W8XA58_9HYPH</name>
<dbReference type="Proteomes" id="UP000585507">
    <property type="component" value="Unassembled WGS sequence"/>
</dbReference>
<dbReference type="RefSeq" id="WP_018329029.1">
    <property type="nucleotide sequence ID" value="NZ_JACHBK010000006.1"/>
</dbReference>
<comment type="caution">
    <text evidence="2">The sequence shown here is derived from an EMBL/GenBank/DDBJ whole genome shotgun (WGS) entry which is preliminary data.</text>
</comment>
<dbReference type="InterPro" id="IPR024475">
    <property type="entry name" value="TrbJ/K_C"/>
</dbReference>
<dbReference type="EMBL" id="JACHBK010000006">
    <property type="protein sequence ID" value="MBB5536328.1"/>
    <property type="molecule type" value="Genomic_DNA"/>
</dbReference>
<proteinExistence type="predicted"/>
<dbReference type="AlphaFoldDB" id="A0A7W8XA58"/>
<dbReference type="Pfam" id="PF10907">
    <property type="entry name" value="DUF2749"/>
    <property type="match status" value="1"/>
</dbReference>
<sequence length="65" mass="7663">MRRFTIVFIVAGAVGLTFAATYWLVAQHRDSTTETTTEDRRRTREEFFKAPEEKALVGQEMRPRW</sequence>